<dbReference type="AlphaFoldDB" id="A0A840N9E2"/>
<dbReference type="PANTHER" id="PTHR34818:SF1">
    <property type="entry name" value="PROTEIN BLI-3"/>
    <property type="match status" value="1"/>
</dbReference>
<gene>
    <name evidence="2" type="ORF">HNQ36_005175</name>
</gene>
<reference evidence="2 3" key="1">
    <citation type="submission" date="2020-08" db="EMBL/GenBank/DDBJ databases">
        <title>Genomic Encyclopedia of Type Strains, Phase IV (KMG-IV): sequencing the most valuable type-strain genomes for metagenomic binning, comparative biology and taxonomic classification.</title>
        <authorList>
            <person name="Goeker M."/>
        </authorList>
    </citation>
    <scope>NUCLEOTIDE SEQUENCE [LARGE SCALE GENOMIC DNA]</scope>
    <source>
        <strain evidence="2 3">DSM 17498</strain>
    </source>
</reference>
<sequence length="110" mass="12724">MLFLTDRRSRKTSDLRLVQEVDVTFQDEPGEGYVALTGGAVLIEDFSEIEHLWRDAYDNYFPSKAERENAIFIEVSVQRMKLWIRGGTPEPFGLQPVILERGHEGSWRLP</sequence>
<accession>A0A840N9E2</accession>
<dbReference type="Proteomes" id="UP000521227">
    <property type="component" value="Unassembled WGS sequence"/>
</dbReference>
<dbReference type="SUPFAM" id="SSF50475">
    <property type="entry name" value="FMN-binding split barrel"/>
    <property type="match status" value="1"/>
</dbReference>
<comment type="caution">
    <text evidence="2">The sequence shown here is derived from an EMBL/GenBank/DDBJ whole genome shotgun (WGS) entry which is preliminary data.</text>
</comment>
<name>A0A840N9E2_9BRAD</name>
<dbReference type="InterPro" id="IPR052917">
    <property type="entry name" value="Stress-Dev_Protein"/>
</dbReference>
<dbReference type="Gene3D" id="2.30.110.10">
    <property type="entry name" value="Electron Transport, Fmn-binding Protein, Chain A"/>
    <property type="match status" value="1"/>
</dbReference>
<evidence type="ECO:0000259" key="1">
    <source>
        <dbReference type="Pfam" id="PF16242"/>
    </source>
</evidence>
<dbReference type="Pfam" id="PF16242">
    <property type="entry name" value="Pyrid_ox_like"/>
    <property type="match status" value="1"/>
</dbReference>
<feature type="domain" description="General stress protein FMN-binding split barrel" evidence="1">
    <location>
        <begin position="1"/>
        <end position="84"/>
    </location>
</feature>
<dbReference type="PANTHER" id="PTHR34818">
    <property type="entry name" value="PROTEIN BLI-3"/>
    <property type="match status" value="1"/>
</dbReference>
<proteinExistence type="predicted"/>
<organism evidence="2 3">
    <name type="scientific">Afipia massiliensis</name>
    <dbReference type="NCBI Taxonomy" id="211460"/>
    <lineage>
        <taxon>Bacteria</taxon>
        <taxon>Pseudomonadati</taxon>
        <taxon>Pseudomonadota</taxon>
        <taxon>Alphaproteobacteria</taxon>
        <taxon>Hyphomicrobiales</taxon>
        <taxon>Nitrobacteraceae</taxon>
        <taxon>Afipia</taxon>
    </lineage>
</organism>
<dbReference type="InterPro" id="IPR012349">
    <property type="entry name" value="Split_barrel_FMN-bd"/>
</dbReference>
<dbReference type="EMBL" id="JACHIJ010000011">
    <property type="protein sequence ID" value="MBB5055164.1"/>
    <property type="molecule type" value="Genomic_DNA"/>
</dbReference>
<evidence type="ECO:0000313" key="2">
    <source>
        <dbReference type="EMBL" id="MBB5055164.1"/>
    </source>
</evidence>
<dbReference type="InterPro" id="IPR038725">
    <property type="entry name" value="YdaG_split_barrel_FMN-bd"/>
</dbReference>
<dbReference type="RefSeq" id="WP_184090508.1">
    <property type="nucleotide sequence ID" value="NZ_JACHIJ010000011.1"/>
</dbReference>
<evidence type="ECO:0000313" key="3">
    <source>
        <dbReference type="Proteomes" id="UP000521227"/>
    </source>
</evidence>
<protein>
    <submittedName>
        <fullName evidence="2">General stress protein 26</fullName>
    </submittedName>
</protein>